<keyword evidence="2" id="KW-0732">Signal</keyword>
<name>A0A7Y9IRX9_9BURK</name>
<feature type="signal peptide" evidence="2">
    <location>
        <begin position="1"/>
        <end position="25"/>
    </location>
</feature>
<evidence type="ECO:0000313" key="4">
    <source>
        <dbReference type="Proteomes" id="UP000542125"/>
    </source>
</evidence>
<evidence type="ECO:0000256" key="1">
    <source>
        <dbReference type="ARBA" id="ARBA00006987"/>
    </source>
</evidence>
<gene>
    <name evidence="3" type="ORF">FHW18_000515</name>
</gene>
<feature type="chain" id="PRO_5030671032" evidence="2">
    <location>
        <begin position="26"/>
        <end position="325"/>
    </location>
</feature>
<evidence type="ECO:0000313" key="3">
    <source>
        <dbReference type="EMBL" id="NYE81244.1"/>
    </source>
</evidence>
<dbReference type="PIRSF" id="PIRSF017082">
    <property type="entry name" value="YflP"/>
    <property type="match status" value="1"/>
</dbReference>
<dbReference type="InterPro" id="IPR042100">
    <property type="entry name" value="Bug_dom1"/>
</dbReference>
<dbReference type="SUPFAM" id="SSF53850">
    <property type="entry name" value="Periplasmic binding protein-like II"/>
    <property type="match status" value="1"/>
</dbReference>
<sequence length="325" mass="33713">MAIQRSILKAAGCAFALAFSAAATAQGYPNKPVHVVTPFPPGGAADVVLRLVTQRLTEAFKTPFVVDNKAGAGGAIGTEYVARAAPDGYTLLLTSSSTMSINPHLGPKSPYDPFTDFTPVVFIGYSPNVLVVTASAPIKSVSDLIAAAKSSPGKYNFGSNGIGTLSHLTGELFKQSAGINLLHVPYKGAAPAVADTAGGQVTALFAAYASVNSMMKSGRLRALGVTSTNPIDLAPDLPTLAGSGLPGFESNQWWGLYGPQGMPADITARLNAEMNKILASPENRARFGEEAIVLGGGSPADLTAYLRADYDKWGKVIRDGNIKAE</sequence>
<comment type="caution">
    <text evidence="3">The sequence shown here is derived from an EMBL/GenBank/DDBJ whole genome shotgun (WGS) entry which is preliminary data.</text>
</comment>
<dbReference type="Gene3D" id="3.40.190.150">
    <property type="entry name" value="Bordetella uptake gene, domain 1"/>
    <property type="match status" value="1"/>
</dbReference>
<dbReference type="Gene3D" id="3.40.190.10">
    <property type="entry name" value="Periplasmic binding protein-like II"/>
    <property type="match status" value="1"/>
</dbReference>
<dbReference type="PANTHER" id="PTHR42928:SF5">
    <property type="entry name" value="BLR1237 PROTEIN"/>
    <property type="match status" value="1"/>
</dbReference>
<keyword evidence="4" id="KW-1185">Reference proteome</keyword>
<evidence type="ECO:0000256" key="2">
    <source>
        <dbReference type="SAM" id="SignalP"/>
    </source>
</evidence>
<dbReference type="PANTHER" id="PTHR42928">
    <property type="entry name" value="TRICARBOXYLATE-BINDING PROTEIN"/>
    <property type="match status" value="1"/>
</dbReference>
<dbReference type="EMBL" id="JACBYR010000001">
    <property type="protein sequence ID" value="NYE81244.1"/>
    <property type="molecule type" value="Genomic_DNA"/>
</dbReference>
<accession>A0A7Y9IRX9</accession>
<dbReference type="InterPro" id="IPR005064">
    <property type="entry name" value="BUG"/>
</dbReference>
<dbReference type="AlphaFoldDB" id="A0A7Y9IRX9"/>
<comment type="similarity">
    <text evidence="1">Belongs to the UPF0065 (bug) family.</text>
</comment>
<dbReference type="RefSeq" id="WP_179583116.1">
    <property type="nucleotide sequence ID" value="NZ_JACBYR010000001.1"/>
</dbReference>
<reference evidence="3 4" key="1">
    <citation type="submission" date="2020-07" db="EMBL/GenBank/DDBJ databases">
        <title>Genomic Encyclopedia of Type Strains, Phase IV (KMG-V): Genome sequencing to study the core and pangenomes of soil and plant-associated prokaryotes.</title>
        <authorList>
            <person name="Whitman W."/>
        </authorList>
    </citation>
    <scope>NUCLEOTIDE SEQUENCE [LARGE SCALE GENOMIC DNA]</scope>
    <source>
        <strain evidence="3 4">SAS40</strain>
    </source>
</reference>
<organism evidence="3 4">
    <name type="scientific">Pigmentiphaga litoralis</name>
    <dbReference type="NCBI Taxonomy" id="516702"/>
    <lineage>
        <taxon>Bacteria</taxon>
        <taxon>Pseudomonadati</taxon>
        <taxon>Pseudomonadota</taxon>
        <taxon>Betaproteobacteria</taxon>
        <taxon>Burkholderiales</taxon>
        <taxon>Alcaligenaceae</taxon>
        <taxon>Pigmentiphaga</taxon>
    </lineage>
</organism>
<protein>
    <submittedName>
        <fullName evidence="3">Tripartite-type tricarboxylate transporter receptor subunit TctC</fullName>
    </submittedName>
</protein>
<keyword evidence="3" id="KW-0675">Receptor</keyword>
<proteinExistence type="inferred from homology"/>
<dbReference type="Proteomes" id="UP000542125">
    <property type="component" value="Unassembled WGS sequence"/>
</dbReference>
<dbReference type="Pfam" id="PF03401">
    <property type="entry name" value="TctC"/>
    <property type="match status" value="1"/>
</dbReference>
<dbReference type="CDD" id="cd13578">
    <property type="entry name" value="PBP2_Bug27"/>
    <property type="match status" value="1"/>
</dbReference>